<feature type="compositionally biased region" description="Basic and acidic residues" evidence="1">
    <location>
        <begin position="1301"/>
        <end position="1310"/>
    </location>
</feature>
<feature type="region of interest" description="Disordered" evidence="1">
    <location>
        <begin position="748"/>
        <end position="852"/>
    </location>
</feature>
<evidence type="ECO:0000256" key="1">
    <source>
        <dbReference type="SAM" id="MobiDB-lite"/>
    </source>
</evidence>
<feature type="compositionally biased region" description="Basic residues" evidence="1">
    <location>
        <begin position="105"/>
        <end position="114"/>
    </location>
</feature>
<sequence length="1376" mass="141790">MDAVYDEDPVAAVLRGSCRAHSPNGRAGRFRQPTLRWVESSVVPEVHSSSETPLPIRKSAVNASLSFSPFGDSFDVSGGVTAATTTPDHRDGGGAVDNSSDHNPHNHHPHHHSHAGSPHTAAAPSRRGEYLITGAPHLHRHDHAGPSQPGCGDGSVEHNNSIAPQHSVWPAGAPSPPMHLWQSHAPPHPQPREPARPPSATAAAAAATAKESAGAPVPVQDAVVGVPRLPLLSQGKRASTDSSSTGSETPSHLSSRLPPDLPAFRAVGVPTRHATTTAASGTTEGQWTLASTHTHTHATTVTVPSSSYSPRPVSHERAVRQPSGRYRHPQRSPGMRRDSSSSGSGVEDSGAAAAAAVAAHTASVLASLTGGSVSRAGAGEWQALRLRPTLESLGWPSQRMSLTSSTGHPDFTPSSIGLAPLVPCTAESYSNGNGARTLPLALSRPRLSCSSPSSTTAVAAAAAAAAAAPAPTMAEVEDDVVVTPLIGGAADDHSEQDRQHQRSDAFAIAAVSNVTVPPSLCGEESPVPLQAAEGGAGLSSPTLRALPKGWSPPQPMTLSRSPASSAIGVAPLRPSGQLATVEAPTAATWPSSRGGGVPACVADVDDADGATEAVGVAATAATPHPLESKVNAVFGGSAYTGTVARTDLNVLRALPVARTSIPLAAVEAAIAAPPLTTPRTSTGWSPGGYTSDSAASETPSRSAMTTTLWHTPRPCGGGGATEQGGAAHPWSPTESAFAALMSTLARPPRVDTEAGGPGVHVSGCSTTLHNPLSPATLTTPTWPQGAEGKVEQSRDGSAGTPASERSDAVSDAAAAAACRRRRRRSDADSEEEEDRDAAQTGDTDGVGPHVGLAPLPVTEVAALRFHSVLMPGETGDCSPHFTSAEPLAHTPADAEERQWTWSSATSPSSAAAAATGFGDQRGGARTPAARQRIFKTLLERPAGSTTVDGACGVGVYSTRSSSGGAAAVVGQRGGPPQRRNRNAPGAGPRREEIAVARNASRRELWAGLQLPRSVAPWNASFTNPVGPPPHSAAAPARRSGHEATMRRTNSDVCFGTFMSSAYSIRSSLEDRLSSFYLGTTINDRSVSAGTQTTSSGVAVSELIQRATASLTTSALTPSPSSSHSRLRWERGYGRSTHAPHDLHSGVHRPQNGTVHRRRAAPSDSGIALASASVHSSHSSSSPVTLSACSSILSFAFESSAPTSSGSAPRRNGARAASAAARAGAMTQLRSWHSTHTESTNTVTSPLSAEEAAHIEDGAECGLLHRGVRRGSCDVTSLQSRGSSHSPRHLRRHEAPSAHTESPPRTHEAFRRPGTAAKPRTVVVLHVADTPQCVDSTGDGERRHQTQQSQPLHHHHSGASRSGSSSTHSRPWRSQSH</sequence>
<feature type="region of interest" description="Disordered" evidence="1">
    <location>
        <begin position="232"/>
        <end position="264"/>
    </location>
</feature>
<feature type="compositionally biased region" description="Low complexity" evidence="1">
    <location>
        <begin position="115"/>
        <end position="124"/>
    </location>
</feature>
<feature type="region of interest" description="Disordered" evidence="1">
    <location>
        <begin position="1199"/>
        <end position="1226"/>
    </location>
</feature>
<reference evidence="2 3" key="1">
    <citation type="journal article" date="2021" name="MBio">
        <title>A New Model Trypanosomatid, Novymonas esmeraldas: Genomic Perception of Its 'Candidatus Pandoraea novymonadis' Endosymbiont.</title>
        <authorList>
            <person name="Zakharova A."/>
            <person name="Saura A."/>
            <person name="Butenko A."/>
            <person name="Podesvova L."/>
            <person name="Warmusova S."/>
            <person name="Kostygov A.Y."/>
            <person name="Nenarokova A."/>
            <person name="Lukes J."/>
            <person name="Opperdoes F.R."/>
            <person name="Yurchenko V."/>
        </authorList>
    </citation>
    <scope>NUCLEOTIDE SEQUENCE [LARGE SCALE GENOMIC DNA]</scope>
    <source>
        <strain evidence="2 3">E262AT.01</strain>
    </source>
</reference>
<feature type="region of interest" description="Disordered" evidence="1">
    <location>
        <begin position="1136"/>
        <end position="1166"/>
    </location>
</feature>
<feature type="region of interest" description="Disordered" evidence="1">
    <location>
        <begin position="1023"/>
        <end position="1044"/>
    </location>
</feature>
<feature type="region of interest" description="Disordered" evidence="1">
    <location>
        <begin position="1273"/>
        <end position="1317"/>
    </location>
</feature>
<keyword evidence="3" id="KW-1185">Reference proteome</keyword>
<evidence type="ECO:0000313" key="2">
    <source>
        <dbReference type="EMBL" id="KAK7195552.1"/>
    </source>
</evidence>
<feature type="compositionally biased region" description="Low complexity" evidence="1">
    <location>
        <begin position="1358"/>
        <end position="1376"/>
    </location>
</feature>
<feature type="region of interest" description="Disordered" evidence="1">
    <location>
        <begin position="296"/>
        <end position="348"/>
    </location>
</feature>
<feature type="compositionally biased region" description="Polar residues" evidence="1">
    <location>
        <begin position="1273"/>
        <end position="1284"/>
    </location>
</feature>
<proteinExistence type="predicted"/>
<protein>
    <submittedName>
        <fullName evidence="2">Uncharacterized protein</fullName>
    </submittedName>
</protein>
<feature type="compositionally biased region" description="Low complexity" evidence="1">
    <location>
        <begin position="296"/>
        <end position="312"/>
    </location>
</feature>
<feature type="region of interest" description="Disordered" evidence="1">
    <location>
        <begin position="1331"/>
        <end position="1376"/>
    </location>
</feature>
<feature type="region of interest" description="Disordered" evidence="1">
    <location>
        <begin position="137"/>
        <end position="219"/>
    </location>
</feature>
<feature type="region of interest" description="Disordered" evidence="1">
    <location>
        <begin position="961"/>
        <end position="991"/>
    </location>
</feature>
<feature type="compositionally biased region" description="Low complexity" evidence="1">
    <location>
        <begin position="902"/>
        <end position="915"/>
    </location>
</feature>
<feature type="region of interest" description="Disordered" evidence="1">
    <location>
        <begin position="79"/>
        <end position="124"/>
    </location>
</feature>
<evidence type="ECO:0000313" key="3">
    <source>
        <dbReference type="Proteomes" id="UP001430356"/>
    </source>
</evidence>
<feature type="compositionally biased region" description="Low complexity" evidence="1">
    <location>
        <begin position="961"/>
        <end position="986"/>
    </location>
</feature>
<accession>A0AAW0EQN6</accession>
<dbReference type="Proteomes" id="UP001430356">
    <property type="component" value="Unassembled WGS sequence"/>
</dbReference>
<feature type="compositionally biased region" description="Low complexity" evidence="1">
    <location>
        <begin position="1203"/>
        <end position="1224"/>
    </location>
</feature>
<name>A0AAW0EQN6_9TRYP</name>
<feature type="compositionally biased region" description="Low complexity" evidence="1">
    <location>
        <begin position="198"/>
        <end position="216"/>
    </location>
</feature>
<feature type="compositionally biased region" description="Polar residues" evidence="1">
    <location>
        <begin position="677"/>
        <end position="704"/>
    </location>
</feature>
<organism evidence="2 3">
    <name type="scientific">Novymonas esmeraldas</name>
    <dbReference type="NCBI Taxonomy" id="1808958"/>
    <lineage>
        <taxon>Eukaryota</taxon>
        <taxon>Discoba</taxon>
        <taxon>Euglenozoa</taxon>
        <taxon>Kinetoplastea</taxon>
        <taxon>Metakinetoplastina</taxon>
        <taxon>Trypanosomatida</taxon>
        <taxon>Trypanosomatidae</taxon>
        <taxon>Novymonas</taxon>
    </lineage>
</organism>
<feature type="region of interest" description="Disordered" evidence="1">
    <location>
        <begin position="902"/>
        <end position="928"/>
    </location>
</feature>
<feature type="compositionally biased region" description="Polar residues" evidence="1">
    <location>
        <begin position="236"/>
        <end position="254"/>
    </location>
</feature>
<dbReference type="EMBL" id="JAECZO010000056">
    <property type="protein sequence ID" value="KAK7195552.1"/>
    <property type="molecule type" value="Genomic_DNA"/>
</dbReference>
<gene>
    <name evidence="2" type="ORF">NESM_000483500</name>
</gene>
<feature type="compositionally biased region" description="Polar residues" evidence="1">
    <location>
        <begin position="763"/>
        <end position="782"/>
    </location>
</feature>
<feature type="region of interest" description="Disordered" evidence="1">
    <location>
        <begin position="676"/>
        <end position="704"/>
    </location>
</feature>
<comment type="caution">
    <text evidence="2">The sequence shown here is derived from an EMBL/GenBank/DDBJ whole genome shotgun (WGS) entry which is preliminary data.</text>
</comment>